<name>A0AAU7KL10_9GAMM</name>
<dbReference type="PRINTS" id="PR00969">
    <property type="entry name" value="CHAPERONPILI"/>
</dbReference>
<evidence type="ECO:0000313" key="9">
    <source>
        <dbReference type="EMBL" id="XBO72157.1"/>
    </source>
</evidence>
<evidence type="ECO:0000256" key="3">
    <source>
        <dbReference type="ARBA" id="ARBA00022729"/>
    </source>
</evidence>
<comment type="similarity">
    <text evidence="2">Belongs to the periplasmic pilus chaperone family.</text>
</comment>
<dbReference type="InterPro" id="IPR016147">
    <property type="entry name" value="Pili_assmbl_chaperone_N"/>
</dbReference>
<dbReference type="SUPFAM" id="SSF49354">
    <property type="entry name" value="PapD-like"/>
    <property type="match status" value="1"/>
</dbReference>
<gene>
    <name evidence="9" type="ORF">NFG58_05455</name>
</gene>
<evidence type="ECO:0000256" key="5">
    <source>
        <dbReference type="ARBA" id="ARBA00023186"/>
    </source>
</evidence>
<feature type="transmembrane region" description="Helical" evidence="6">
    <location>
        <begin position="20"/>
        <end position="40"/>
    </location>
</feature>
<keyword evidence="4" id="KW-0574">Periplasm</keyword>
<keyword evidence="6" id="KW-0472">Membrane</keyword>
<reference evidence="9" key="1">
    <citation type="submission" date="2022-06" db="EMBL/GenBank/DDBJ databases">
        <title>A novel DMS-producing enzyme.</title>
        <authorList>
            <person name="Zhang Y."/>
        </authorList>
    </citation>
    <scope>NUCLEOTIDE SEQUENCE</scope>
    <source>
        <strain evidence="9">RT37</strain>
    </source>
</reference>
<dbReference type="PANTHER" id="PTHR30251">
    <property type="entry name" value="PILUS ASSEMBLY CHAPERONE"/>
    <property type="match status" value="1"/>
</dbReference>
<dbReference type="PANTHER" id="PTHR30251:SF2">
    <property type="entry name" value="FIMBRIAL CHAPERONE YADV-RELATED"/>
    <property type="match status" value="1"/>
</dbReference>
<organism evidence="9">
    <name type="scientific">Halomonas sp. RT37</name>
    <dbReference type="NCBI Taxonomy" id="2950872"/>
    <lineage>
        <taxon>Bacteria</taxon>
        <taxon>Pseudomonadati</taxon>
        <taxon>Pseudomonadota</taxon>
        <taxon>Gammaproteobacteria</taxon>
        <taxon>Oceanospirillales</taxon>
        <taxon>Halomonadaceae</taxon>
        <taxon>Halomonas</taxon>
    </lineage>
</organism>
<dbReference type="InterPro" id="IPR001829">
    <property type="entry name" value="Pili_assmbl_chaperone_bac"/>
</dbReference>
<dbReference type="AlphaFoldDB" id="A0AAU7KL10"/>
<dbReference type="Pfam" id="PF02753">
    <property type="entry name" value="PapD_C"/>
    <property type="match status" value="1"/>
</dbReference>
<evidence type="ECO:0000256" key="6">
    <source>
        <dbReference type="SAM" id="Phobius"/>
    </source>
</evidence>
<feature type="domain" description="Pili assembly chaperone N-terminal" evidence="7">
    <location>
        <begin position="48"/>
        <end position="168"/>
    </location>
</feature>
<evidence type="ECO:0000259" key="8">
    <source>
        <dbReference type="Pfam" id="PF02753"/>
    </source>
</evidence>
<keyword evidence="6" id="KW-0812">Transmembrane</keyword>
<dbReference type="InterPro" id="IPR036316">
    <property type="entry name" value="Pili_assmbl_chap_C_dom_sf"/>
</dbReference>
<protein>
    <submittedName>
        <fullName evidence="9">Molecular chaperone</fullName>
    </submittedName>
</protein>
<keyword evidence="5" id="KW-0143">Chaperone</keyword>
<comment type="subcellular location">
    <subcellularLocation>
        <location evidence="1">Periplasm</location>
    </subcellularLocation>
</comment>
<dbReference type="EMBL" id="CP098827">
    <property type="protein sequence ID" value="XBO72157.1"/>
    <property type="molecule type" value="Genomic_DNA"/>
</dbReference>
<dbReference type="InterPro" id="IPR050643">
    <property type="entry name" value="Periplasmic_pilus_chap"/>
</dbReference>
<dbReference type="GO" id="GO:0030288">
    <property type="term" value="C:outer membrane-bounded periplasmic space"/>
    <property type="evidence" value="ECO:0007669"/>
    <property type="project" value="InterPro"/>
</dbReference>
<dbReference type="Gene3D" id="2.60.40.10">
    <property type="entry name" value="Immunoglobulins"/>
    <property type="match status" value="2"/>
</dbReference>
<accession>A0AAU7KL10</accession>
<dbReference type="RefSeq" id="WP_124802532.1">
    <property type="nucleotide sequence ID" value="NZ_CP098827.1"/>
</dbReference>
<evidence type="ECO:0000256" key="4">
    <source>
        <dbReference type="ARBA" id="ARBA00022764"/>
    </source>
</evidence>
<keyword evidence="6" id="KW-1133">Transmembrane helix</keyword>
<evidence type="ECO:0000259" key="7">
    <source>
        <dbReference type="Pfam" id="PF00345"/>
    </source>
</evidence>
<dbReference type="InterPro" id="IPR008962">
    <property type="entry name" value="PapD-like_sf"/>
</dbReference>
<dbReference type="InterPro" id="IPR013783">
    <property type="entry name" value="Ig-like_fold"/>
</dbReference>
<dbReference type="Pfam" id="PF00345">
    <property type="entry name" value="PapD_N"/>
    <property type="match status" value="1"/>
</dbReference>
<sequence>MTAIEGPGASPFAMRAWQRLVIHALGLGLSLCLALMIAALPGHKAEASITINGTRVIYQEVQREQTLRLENQDSVPVLVQAWADRHAGGRPARDAESPFLVTPSVFRLDPGESQTLRILRIRDVERSDQESLYWLNIKEVPPLPQGTTNRLQLGILTRLKLFYRPTGLAGEPGDAIANLQWHLAPGPDLRLVCDNPSNYHVSLIGGAWRQFSDHDDLSLDMLAPHSEASWSLQTRPAPGSSLWYRAINDYGAVVVREAIPDTE</sequence>
<keyword evidence="3" id="KW-0732">Signal</keyword>
<proteinExistence type="inferred from homology"/>
<feature type="domain" description="Pili assembly chaperone C-terminal" evidence="8">
    <location>
        <begin position="194"/>
        <end position="254"/>
    </location>
</feature>
<dbReference type="SUPFAM" id="SSF49584">
    <property type="entry name" value="Periplasmic chaperone C-domain"/>
    <property type="match status" value="1"/>
</dbReference>
<evidence type="ECO:0000256" key="2">
    <source>
        <dbReference type="ARBA" id="ARBA00007399"/>
    </source>
</evidence>
<dbReference type="InterPro" id="IPR016148">
    <property type="entry name" value="Pili_assmbl_chaperone_C"/>
</dbReference>
<dbReference type="GO" id="GO:0071555">
    <property type="term" value="P:cell wall organization"/>
    <property type="evidence" value="ECO:0007669"/>
    <property type="project" value="InterPro"/>
</dbReference>
<evidence type="ECO:0000256" key="1">
    <source>
        <dbReference type="ARBA" id="ARBA00004418"/>
    </source>
</evidence>